<name>A0A811T7U6_9EURY</name>
<dbReference type="EMBL" id="CAJHIS010000011">
    <property type="protein sequence ID" value="CAD6493354.1"/>
    <property type="molecule type" value="Genomic_DNA"/>
</dbReference>
<dbReference type="Gene3D" id="2.60.40.1170">
    <property type="entry name" value="Mu homology domain, subdomain B"/>
    <property type="match status" value="1"/>
</dbReference>
<proteinExistence type="predicted"/>
<dbReference type="Gene3D" id="2.60.40.1120">
    <property type="entry name" value="Carboxypeptidase-like, regulatory domain"/>
    <property type="match status" value="1"/>
</dbReference>
<gene>
    <name evidence="2" type="ORF">EMLJLAPB_00503</name>
</gene>
<dbReference type="Proteomes" id="UP000634805">
    <property type="component" value="Unassembled WGS sequence"/>
</dbReference>
<dbReference type="PANTHER" id="PTHR30094">
    <property type="entry name" value="BIFUNCTIONAL GLUTATHIONYLSPERMIDINE SYNTHETASE/AMIDASE-RELATED"/>
    <property type="match status" value="1"/>
</dbReference>
<dbReference type="GO" id="GO:0016874">
    <property type="term" value="F:ligase activity"/>
    <property type="evidence" value="ECO:0007669"/>
    <property type="project" value="TreeGrafter"/>
</dbReference>
<dbReference type="InterPro" id="IPR008969">
    <property type="entry name" value="CarboxyPept-like_regulatory"/>
</dbReference>
<dbReference type="InterPro" id="IPR051705">
    <property type="entry name" value="Gsp_Synthetase/Amidase"/>
</dbReference>
<dbReference type="Gene3D" id="3.90.1720.10">
    <property type="entry name" value="endopeptidase domain like (from Nostoc punctiforme)"/>
    <property type="match status" value="1"/>
</dbReference>
<dbReference type="SUPFAM" id="SSF54001">
    <property type="entry name" value="Cysteine proteinases"/>
    <property type="match status" value="1"/>
</dbReference>
<evidence type="ECO:0000313" key="2">
    <source>
        <dbReference type="EMBL" id="CAD6493354.1"/>
    </source>
</evidence>
<dbReference type="InterPro" id="IPR047589">
    <property type="entry name" value="DUF11_rpt"/>
</dbReference>
<dbReference type="InterPro" id="IPR007921">
    <property type="entry name" value="CHAP_dom"/>
</dbReference>
<dbReference type="SUPFAM" id="SSF49464">
    <property type="entry name" value="Carboxypeptidase regulatory domain-like"/>
    <property type="match status" value="1"/>
</dbReference>
<dbReference type="InterPro" id="IPR038765">
    <property type="entry name" value="Papain-like_cys_pep_sf"/>
</dbReference>
<dbReference type="PANTHER" id="PTHR30094:SF0">
    <property type="entry name" value="BIFUNCTIONAL GLUTATHIONYLSPERMIDINE SYNTHETASE_AMIDASE-RELATED"/>
    <property type="match status" value="1"/>
</dbReference>
<protein>
    <submittedName>
        <fullName evidence="2">CHAP domain protein</fullName>
    </submittedName>
</protein>
<dbReference type="InterPro" id="IPR001434">
    <property type="entry name" value="OmcB-like_DUF11"/>
</dbReference>
<evidence type="ECO:0000313" key="3">
    <source>
        <dbReference type="Proteomes" id="UP000634805"/>
    </source>
</evidence>
<reference evidence="2" key="1">
    <citation type="submission" date="2020-10" db="EMBL/GenBank/DDBJ databases">
        <authorList>
            <person name="Hahn C.J."/>
            <person name="Laso-Perez R."/>
            <person name="Vulcano F."/>
            <person name="Vaziourakis K.-M."/>
            <person name="Stokke R."/>
            <person name="Steen I.H."/>
            <person name="Teske A."/>
            <person name="Boetius A."/>
            <person name="Liebeke M."/>
            <person name="Amann R."/>
            <person name="Knittel K."/>
        </authorList>
    </citation>
    <scope>NUCLEOTIDE SEQUENCE</scope>
    <source>
        <strain evidence="2">Gfbio:e3339647-f889-4370-9287-4fb5cb688e4c:AG392D22_GoMArc1</strain>
    </source>
</reference>
<dbReference type="PROSITE" id="PS50911">
    <property type="entry name" value="CHAP"/>
    <property type="match status" value="1"/>
</dbReference>
<sequence length="1226" mass="133440">MTQSMMRWMLAALIAAAMVVASVGISSADASPWGTQVGSFTFNEITVPAYSNGPTHDINGPSGTYGYQYQCVEYVNRFYVLALGHTNMKRTGHAIDYYSTASSRGLIAYPNGGTVSPQPGDILCSDGNISLPPAGRFGHVAIVREVTADSVHVIHQNWANGPADNDKPIGMTASNGHYTVNAFNANYPVEGWLRKPGAHILDQSISPTIVAHGGELTFVYNIGNPYPNNIENVRLGAQIRTNDPQGDWIDDPANDEVVTLLPGVHDYSRTFIVPQTASSGFYDARWVILDDATGNWIDSKEMIRIFEIQSGGRSGGPDDFGYTFKDSNTPEGPTYDWIEISGTGTEVLPDSDDSWVEYIGLGFFFNYYGTDYSQLAISNNGLLFSGGTTWQYVNEPITQTPGVHGFIAPFWDDIVTWGSAGAIYYQTIGTAPNRLFVVEWYDNQHYSSSTSGVIFEAILYEGSNNILFQYKDVDFGTVNGAVSGDNPPYDHGGSATVGIEGPAGDDGLQYSFNEQVIDPSLAILFKFPQFSGTNLYLSKQALAGKDRGSTMMYTLHYHNFGDTPAQNVVLEDTLPAEVEFVSASDGGSYDSNTRKVTWNIGSVAPNGHGYETISVRILQSAQIGTVIQNDASIGTSNLEVRYDDNEAYTQTRVTGSSLPPDVGVEPNNGGTGTPSIYWHNPITFSYQNPTATGVDIRIQVSDGGPDITGSMAGGPPDWTYTTTFYPRHGRATITYTVQSSCVGQYSTGYDVRGDSYVGVIDAHDIEEYIRTNYPNSPMLDEAGIGSSFLSAGTTYNIDPAFLVATAELEGRFGTQGWAASHPECHNTMGWGIPSGDTPPDGINCVSSWEAMVERVAGRIANGPYYYNANQYTVDQIRSTYAGEPNSQSIADMMNALYCFAQQTVTFDIYIDPAGYIYDADTGERIEGATVWLQWSDGEGGWVNVPTGEAPPISQPDENPLITGADGQYQWDVLAGSYRVHVEASGYYPADSIVVSIPPPVTDLHVGLIRLPDTTPPSSITNLTPTAGTTWLNWTWTKPPNPDFNHTEICLDGVFQTITSAGHYNATDRTPETSYTISTRTVDTAGNINQTWVNDTATTLKIYNISFLPPITTPDQFNLTNGRTLPIKFTARDNDTGEFIYDDTVNVTITNPTGHLITYFTNGTGTGSVRINSTEEQYIVNFHTKKYDLNVGETYTIHVAFGEVDALRGYAIAHFTLVNHSPGKKPY</sequence>
<organism evidence="2 3">
    <name type="scientific">Candidatus Argoarchaeum ethanivorans</name>
    <dbReference type="NCBI Taxonomy" id="2608793"/>
    <lineage>
        <taxon>Archaea</taxon>
        <taxon>Methanobacteriati</taxon>
        <taxon>Methanobacteriota</taxon>
        <taxon>Stenosarchaea group</taxon>
        <taxon>Methanomicrobia</taxon>
        <taxon>Methanosarcinales</taxon>
        <taxon>Methanosarcinales incertae sedis</taxon>
        <taxon>GOM Arc I cluster</taxon>
        <taxon>Candidatus Argoarchaeum</taxon>
    </lineage>
</organism>
<dbReference type="Pfam" id="PF01345">
    <property type="entry name" value="DUF11"/>
    <property type="match status" value="1"/>
</dbReference>
<feature type="domain" description="Peptidase C51" evidence="1">
    <location>
        <begin position="46"/>
        <end position="181"/>
    </location>
</feature>
<comment type="caution">
    <text evidence="2">The sequence shown here is derived from an EMBL/GenBank/DDBJ whole genome shotgun (WGS) entry which is preliminary data.</text>
</comment>
<evidence type="ECO:0000259" key="1">
    <source>
        <dbReference type="PROSITE" id="PS50911"/>
    </source>
</evidence>
<dbReference type="NCBIfam" id="TIGR01451">
    <property type="entry name" value="B_ant_repeat"/>
    <property type="match status" value="1"/>
</dbReference>
<dbReference type="AlphaFoldDB" id="A0A811T7U6"/>
<accession>A0A811T7U6</accession>
<dbReference type="Pfam" id="PF05257">
    <property type="entry name" value="CHAP"/>
    <property type="match status" value="1"/>
</dbReference>